<evidence type="ECO:0000259" key="7">
    <source>
        <dbReference type="Pfam" id="PF00460"/>
    </source>
</evidence>
<organism evidence="8 9">
    <name type="scientific">Desulfuromonas acetoxidans (strain DSM 684 / 11070)</name>
    <dbReference type="NCBI Taxonomy" id="281689"/>
    <lineage>
        <taxon>Bacteria</taxon>
        <taxon>Pseudomonadati</taxon>
        <taxon>Thermodesulfobacteriota</taxon>
        <taxon>Desulfuromonadia</taxon>
        <taxon>Desulfuromonadales</taxon>
        <taxon>Desulfuromonadaceae</taxon>
        <taxon>Desulfuromonas</taxon>
    </lineage>
</organism>
<dbReference type="RefSeq" id="WP_006000263.1">
    <property type="nucleotide sequence ID" value="NZ_AAEW02000008.1"/>
</dbReference>
<dbReference type="Proteomes" id="UP000005695">
    <property type="component" value="Unassembled WGS sequence"/>
</dbReference>
<comment type="subcellular location">
    <subcellularLocation>
        <location evidence="1 6">Bacterial flagellum basal body</location>
    </subcellularLocation>
</comment>
<evidence type="ECO:0000313" key="9">
    <source>
        <dbReference type="Proteomes" id="UP000005695"/>
    </source>
</evidence>
<evidence type="ECO:0000256" key="2">
    <source>
        <dbReference type="ARBA" id="ARBA00009677"/>
    </source>
</evidence>
<keyword evidence="4 6" id="KW-0975">Bacterial flagellum</keyword>
<feature type="domain" description="Flagellar basal body rod protein N-terminal" evidence="7">
    <location>
        <begin position="22"/>
        <end position="41"/>
    </location>
</feature>
<comment type="similarity">
    <text evidence="2 6">Belongs to the flagella basal body rod proteins family.</text>
</comment>
<keyword evidence="8" id="KW-0966">Cell projection</keyword>
<dbReference type="Pfam" id="PF00460">
    <property type="entry name" value="Flg_bb_rod"/>
    <property type="match status" value="1"/>
</dbReference>
<keyword evidence="9" id="KW-1185">Reference proteome</keyword>
<name>Q1JZU2_DESA6</name>
<dbReference type="NCBIfam" id="TIGR01396">
    <property type="entry name" value="FlgB"/>
    <property type="match status" value="1"/>
</dbReference>
<protein>
    <recommendedName>
        <fullName evidence="3 6">Flagellar basal body rod protein FlgB</fullName>
    </recommendedName>
</protein>
<dbReference type="PANTHER" id="PTHR30435">
    <property type="entry name" value="FLAGELLAR PROTEIN"/>
    <property type="match status" value="1"/>
</dbReference>
<accession>Q1JZU2</accession>
<dbReference type="PIRSF" id="PIRSF002889">
    <property type="entry name" value="Rod_FlgB"/>
    <property type="match status" value="1"/>
</dbReference>
<dbReference type="InterPro" id="IPR006300">
    <property type="entry name" value="FlgB"/>
</dbReference>
<evidence type="ECO:0000256" key="4">
    <source>
        <dbReference type="ARBA" id="ARBA00023143"/>
    </source>
</evidence>
<comment type="subunit">
    <text evidence="6">The basal body constitutes a major portion of the flagellar organelle and consists of a number of rings mounted on a central rod.</text>
</comment>
<evidence type="ECO:0000256" key="1">
    <source>
        <dbReference type="ARBA" id="ARBA00004117"/>
    </source>
</evidence>
<reference evidence="8" key="2">
    <citation type="submission" date="2006-05" db="EMBL/GenBank/DDBJ databases">
        <title>Sequencing of the draft genome and assembly of Desulfuromonas acetoxidans DSM 684.</title>
        <authorList>
            <consortium name="US DOE Joint Genome Institute (JGI-PGF)"/>
            <person name="Copeland A."/>
            <person name="Lucas S."/>
            <person name="Lapidus A."/>
            <person name="Barry K."/>
            <person name="Detter J.C."/>
            <person name="Glavina del Rio T."/>
            <person name="Hammon N."/>
            <person name="Israni S."/>
            <person name="Dalin E."/>
            <person name="Tice H."/>
            <person name="Bruce D."/>
            <person name="Pitluck S."/>
            <person name="Richardson P."/>
        </authorList>
    </citation>
    <scope>NUCLEOTIDE SEQUENCE [LARGE SCALE GENOMIC DNA]</scope>
    <source>
        <strain evidence="8">DSM 684</strain>
    </source>
</reference>
<sequence>MMTSGMMDQTALLMKKSMDLRLRNQQIIAANVANAQTPGYQAKTFTFEDALRQAATGKGTDMAVTHPQHISTHGGSINNVTGTVGEIRDTSGMGDRNTVEVDQEMVNLAENQIMYEATTQLLNKKLSIVKYVVQGT</sequence>
<evidence type="ECO:0000256" key="5">
    <source>
        <dbReference type="ARBA" id="ARBA00024934"/>
    </source>
</evidence>
<dbReference type="PANTHER" id="PTHR30435:SF12">
    <property type="entry name" value="FLAGELLAR BASAL BODY ROD PROTEIN FLGB"/>
    <property type="match status" value="1"/>
</dbReference>
<comment type="function">
    <text evidence="5 6">Structural component of flagellum, the bacterial motility apparatus. Part of the rod structure of flagellar basal body.</text>
</comment>
<reference evidence="8" key="1">
    <citation type="submission" date="2006-05" db="EMBL/GenBank/DDBJ databases">
        <title>Annotation of the draft genome assembly of Desulfuromonas acetoxidans DSM 684.</title>
        <authorList>
            <consortium name="US DOE Joint Genome Institute (JGI-ORNL)"/>
            <person name="Larimer F."/>
            <person name="Land M."/>
            <person name="Hauser L."/>
        </authorList>
    </citation>
    <scope>NUCLEOTIDE SEQUENCE [LARGE SCALE GENOMIC DNA]</scope>
    <source>
        <strain evidence="8">DSM 684</strain>
    </source>
</reference>
<keyword evidence="8" id="KW-0969">Cilium</keyword>
<dbReference type="GO" id="GO:0071978">
    <property type="term" value="P:bacterial-type flagellum-dependent swarming motility"/>
    <property type="evidence" value="ECO:0007669"/>
    <property type="project" value="TreeGrafter"/>
</dbReference>
<evidence type="ECO:0000313" key="8">
    <source>
        <dbReference type="EMBL" id="EAT15800.1"/>
    </source>
</evidence>
<proteinExistence type="inferred from homology"/>
<keyword evidence="8" id="KW-0282">Flagellum</keyword>
<dbReference type="OrthoDB" id="9788334at2"/>
<evidence type="ECO:0000256" key="3">
    <source>
        <dbReference type="ARBA" id="ARBA00014376"/>
    </source>
</evidence>
<dbReference type="EMBL" id="AAEW02000008">
    <property type="protein sequence ID" value="EAT15800.1"/>
    <property type="molecule type" value="Genomic_DNA"/>
</dbReference>
<dbReference type="AlphaFoldDB" id="Q1JZU2"/>
<evidence type="ECO:0000256" key="6">
    <source>
        <dbReference type="PIRNR" id="PIRNR002889"/>
    </source>
</evidence>
<dbReference type="GO" id="GO:0030694">
    <property type="term" value="C:bacterial-type flagellum basal body, rod"/>
    <property type="evidence" value="ECO:0007669"/>
    <property type="project" value="InterPro"/>
</dbReference>
<gene>
    <name evidence="8" type="ORF">Dace_2500</name>
</gene>
<comment type="caution">
    <text evidence="8">The sequence shown here is derived from an EMBL/GenBank/DDBJ whole genome shotgun (WGS) entry which is preliminary data.</text>
</comment>
<dbReference type="InterPro" id="IPR001444">
    <property type="entry name" value="Flag_bb_rod_N"/>
</dbReference>